<gene>
    <name evidence="2" type="ORF">ACFOEB_08605</name>
</gene>
<comment type="caution">
    <text evidence="2">The sequence shown here is derived from an EMBL/GenBank/DDBJ whole genome shotgun (WGS) entry which is preliminary data.</text>
</comment>
<name>A0ABV7HRG0_9GAMM</name>
<dbReference type="Proteomes" id="UP001595548">
    <property type="component" value="Unassembled WGS sequence"/>
</dbReference>
<evidence type="ECO:0000313" key="3">
    <source>
        <dbReference type="Proteomes" id="UP001595548"/>
    </source>
</evidence>
<reference evidence="3" key="1">
    <citation type="journal article" date="2019" name="Int. J. Syst. Evol. Microbiol.">
        <title>The Global Catalogue of Microorganisms (GCM) 10K type strain sequencing project: providing services to taxonomists for standard genome sequencing and annotation.</title>
        <authorList>
            <consortium name="The Broad Institute Genomics Platform"/>
            <consortium name="The Broad Institute Genome Sequencing Center for Infectious Disease"/>
            <person name="Wu L."/>
            <person name="Ma J."/>
        </authorList>
    </citation>
    <scope>NUCLEOTIDE SEQUENCE [LARGE SCALE GENOMIC DNA]</scope>
    <source>
        <strain evidence="3">KCTC 52141</strain>
    </source>
</reference>
<dbReference type="Gene3D" id="3.40.50.1820">
    <property type="entry name" value="alpha/beta hydrolase"/>
    <property type="match status" value="1"/>
</dbReference>
<protein>
    <recommendedName>
        <fullName evidence="1">Fungal lipase-type domain-containing protein</fullName>
    </recommendedName>
</protein>
<dbReference type="SUPFAM" id="SSF53474">
    <property type="entry name" value="alpha/beta-Hydrolases"/>
    <property type="match status" value="1"/>
</dbReference>
<dbReference type="Pfam" id="PF01764">
    <property type="entry name" value="Lipase_3"/>
    <property type="match status" value="1"/>
</dbReference>
<proteinExistence type="predicted"/>
<dbReference type="InterPro" id="IPR002921">
    <property type="entry name" value="Fungal_lipase-type"/>
</dbReference>
<dbReference type="PANTHER" id="PTHR45856">
    <property type="entry name" value="ALPHA/BETA-HYDROLASES SUPERFAMILY PROTEIN"/>
    <property type="match status" value="1"/>
</dbReference>
<keyword evidence="3" id="KW-1185">Reference proteome</keyword>
<feature type="domain" description="Fungal lipase-type" evidence="1">
    <location>
        <begin position="97"/>
        <end position="173"/>
    </location>
</feature>
<accession>A0ABV7HRG0</accession>
<organism evidence="2 3">
    <name type="scientific">Gilvimarinus japonicus</name>
    <dbReference type="NCBI Taxonomy" id="1796469"/>
    <lineage>
        <taxon>Bacteria</taxon>
        <taxon>Pseudomonadati</taxon>
        <taxon>Pseudomonadota</taxon>
        <taxon>Gammaproteobacteria</taxon>
        <taxon>Cellvibrionales</taxon>
        <taxon>Cellvibrionaceae</taxon>
        <taxon>Gilvimarinus</taxon>
    </lineage>
</organism>
<evidence type="ECO:0000313" key="2">
    <source>
        <dbReference type="EMBL" id="MFC3155259.1"/>
    </source>
</evidence>
<dbReference type="CDD" id="cd00519">
    <property type="entry name" value="Lipase_3"/>
    <property type="match status" value="1"/>
</dbReference>
<dbReference type="InterPro" id="IPR051218">
    <property type="entry name" value="Sec_MonoDiacylglyc_Lipase"/>
</dbReference>
<evidence type="ECO:0000259" key="1">
    <source>
        <dbReference type="Pfam" id="PF01764"/>
    </source>
</evidence>
<dbReference type="PANTHER" id="PTHR45856:SF11">
    <property type="entry name" value="FUNGAL LIPASE-LIKE DOMAIN-CONTAINING PROTEIN"/>
    <property type="match status" value="1"/>
</dbReference>
<dbReference type="RefSeq" id="WP_382415868.1">
    <property type="nucleotide sequence ID" value="NZ_AP031500.1"/>
</dbReference>
<dbReference type="EMBL" id="JBHRTL010000006">
    <property type="protein sequence ID" value="MFC3155259.1"/>
    <property type="molecule type" value="Genomic_DNA"/>
</dbReference>
<dbReference type="InterPro" id="IPR029058">
    <property type="entry name" value="AB_hydrolase_fold"/>
</dbReference>
<sequence length="210" mass="23113">MISPRPPHHKALASLCAEAYGSHTFVARELEGLHRHMDVKVNEWPEVQVIALRGTEFTDALFNGGWADIVRDLLVWPKRIPGVGVGHAGFITGGADVFQTVVPRLSLDKPIICTGHSLGAAVAQVLALLLKQSGLPVVEYVGFGCPRVFAGKPDWGDVAVTHYQHSADIVPLLLPPGLLYRHPAKACVIGKRHFWPSFKYHDIHHYCREV</sequence>